<dbReference type="SUPFAM" id="SSF50998">
    <property type="entry name" value="Quinoprotein alcohol dehydrogenase-like"/>
    <property type="match status" value="1"/>
</dbReference>
<proteinExistence type="predicted"/>
<evidence type="ECO:0000256" key="1">
    <source>
        <dbReference type="ARBA" id="ARBA00022729"/>
    </source>
</evidence>
<dbReference type="EMBL" id="CP019344">
    <property type="protein sequence ID" value="ARN77868.1"/>
    <property type="molecule type" value="Genomic_DNA"/>
</dbReference>
<evidence type="ECO:0000313" key="3">
    <source>
        <dbReference type="EMBL" id="ARN77868.1"/>
    </source>
</evidence>
<dbReference type="NCBIfam" id="TIGR04183">
    <property type="entry name" value="Por_Secre_tail"/>
    <property type="match status" value="1"/>
</dbReference>
<keyword evidence="4" id="KW-1185">Reference proteome</keyword>
<organism evidence="3 4">
    <name type="scientific">Nonlabens spongiae</name>
    <dbReference type="NCBI Taxonomy" id="331648"/>
    <lineage>
        <taxon>Bacteria</taxon>
        <taxon>Pseudomonadati</taxon>
        <taxon>Bacteroidota</taxon>
        <taxon>Flavobacteriia</taxon>
        <taxon>Flavobacteriales</taxon>
        <taxon>Flavobacteriaceae</taxon>
        <taxon>Nonlabens</taxon>
    </lineage>
</organism>
<sequence length="944" mass="102561">MEDINQGNNDSNPNGKIVFGQQVFFSADDGIHGNELWVTDGSTAGTQLFMEFVAGIDDGINYRLNAKVALGQLFFIAKDDVNNHALYVSDGTVAGTLRIAGFNGVEPKFMDEISGQLILSTQTGLVKTDGTSSGTSQFSNKTLFGDRFIAHNNEIYFSSNVPANLGNELYKTDGTSAGTILVKNINTASRGNSYPNHFKIVNGQVFFTATSNTSGTELWTTDGTDAGTNMVKDITAGSGNSFSSSSSVFLEHNNELFFMVSNNLWKSDGTEAGTIEVFNNLGNIRKGVELNGTMLLFPANDSSSDNELIYTSDGTFAGTTSFATGYKEFSHNGAIAIVGGELYFQGSTTREGYELWKTNGTQSGTVLVRDINSQEDDNNIEDIVDLNGSALFTCSDGNWLGSELYISDGTEAGTYLLKDINEEGNRSSFPQTYFEFGNIVLFTADDGEHGRELWKIDNGQASLLKDINPGNLNSDPDHFIEYNGSVYFVATTAQEGRELWFTDGTTLGTQLLSDHNAGNEDGFMDAPVVSMNNMLYFIGSDGSAGMELWQSDGTSSGNQQIIDLNGSVDDSIKSQEIVVFDDHVYFVADDGTTGHELWKSDGTAGGTSLVQDANPNGDGNVRYLNVHPQLPRLYYSATDGSDIRLWRTDGTNTFPDLASDPRNFMVSGTDLSRDGSRTTIYDSDLYFMGKSTSNFNNGFELWTIDLDGSVREVFNVNPQNAAGSNPSKLTDVDGILYFSAYEPTAGQEIWTVTGRSSAALVKDINPGSGGTNLVDIGSLGGFAFFGAENGDSNKELWISDGTDAGTVQFQDINPSTSQFQTSSRPMNFHTIQDTMYFTANNGTMGHELYKLELSTLSSGGELETLNNDIVLYPNPAADTVTYEIPFSSNLKVEVFDLLGQMVDQFEINESVNKGTLNIYDLKSGIYLLRFEINNQVITKKLMKN</sequence>
<reference evidence="3 4" key="1">
    <citation type="submission" date="2016-11" db="EMBL/GenBank/DDBJ databases">
        <title>Trade-off between light-utilization and light-protection in marine flavobacteria.</title>
        <authorList>
            <person name="Kumagai Y."/>
        </authorList>
    </citation>
    <scope>NUCLEOTIDE SEQUENCE [LARGE SCALE GENOMIC DNA]</scope>
    <source>
        <strain evidence="3 4">JCM 13191</strain>
    </source>
</reference>
<dbReference type="InterPro" id="IPR011047">
    <property type="entry name" value="Quinoprotein_ADH-like_sf"/>
</dbReference>
<gene>
    <name evidence="3" type="ORF">BST97_07555</name>
</gene>
<feature type="domain" description="Secretion system C-terminal sorting" evidence="2">
    <location>
        <begin position="871"/>
        <end position="941"/>
    </location>
</feature>
<dbReference type="InterPro" id="IPR026444">
    <property type="entry name" value="Secre_tail"/>
</dbReference>
<dbReference type="AlphaFoldDB" id="A0A1W6MJT4"/>
<keyword evidence="1" id="KW-0732">Signal</keyword>
<dbReference type="Pfam" id="PF18962">
    <property type="entry name" value="Por_Secre_tail"/>
    <property type="match status" value="1"/>
</dbReference>
<accession>A0A1W6MJT4</accession>
<name>A0A1W6MJT4_9FLAO</name>
<protein>
    <recommendedName>
        <fullName evidence="2">Secretion system C-terminal sorting domain-containing protein</fullName>
    </recommendedName>
</protein>
<evidence type="ECO:0000259" key="2">
    <source>
        <dbReference type="Pfam" id="PF18962"/>
    </source>
</evidence>
<dbReference type="Proteomes" id="UP000193431">
    <property type="component" value="Chromosome"/>
</dbReference>
<evidence type="ECO:0000313" key="4">
    <source>
        <dbReference type="Proteomes" id="UP000193431"/>
    </source>
</evidence>